<dbReference type="EC" id="2.7.7.7" evidence="1"/>
<evidence type="ECO:0000256" key="1">
    <source>
        <dbReference type="ARBA" id="ARBA00012417"/>
    </source>
</evidence>
<dbReference type="Gene3D" id="1.20.272.10">
    <property type="match status" value="1"/>
</dbReference>
<keyword evidence="2" id="KW-0808">Transferase</keyword>
<dbReference type="Gene3D" id="1.10.8.60">
    <property type="match status" value="1"/>
</dbReference>
<dbReference type="EMBL" id="UINC01001340">
    <property type="protein sequence ID" value="SUZ78099.1"/>
    <property type="molecule type" value="Genomic_DNA"/>
</dbReference>
<keyword evidence="5" id="KW-0239">DNA-directed DNA polymerase</keyword>
<proteinExistence type="inferred from homology"/>
<dbReference type="GO" id="GO:0009360">
    <property type="term" value="C:DNA polymerase III complex"/>
    <property type="evidence" value="ECO:0007669"/>
    <property type="project" value="TreeGrafter"/>
</dbReference>
<sequence length="335" mass="38746">MVRYKINNTPFNKSIQLLEKGNINPIYFLMGEDQYLQQLFSERLANILFKNEPIQKTMLIPDEMKSNDIIDHLTSADLFSSKKLFLLRSPSALKGKSRDELLEYCRNPINGHFLIILQDEYGASNKFLASLIEIVNSISCSTPFDNEMIYWAKNFFQENDVNNVPLEILKSVIEIAGDSLNHLKNEIDKIAISSESNNEIKKSDIEKFSGWKRKFRQFEFLNYLGQKKLKESMQIGRALVSQDISMINLIYPLTEFFQELLFLKISQGTNRVKKGYTRLSPSVNKQLPNYANRYTSKEIILALKRLAHIDRQLKTSRIKDESAITEFVYATLSNG</sequence>
<dbReference type="SUPFAM" id="SSF48019">
    <property type="entry name" value="post-AAA+ oligomerization domain-like"/>
    <property type="match status" value="1"/>
</dbReference>
<organism evidence="9">
    <name type="scientific">marine metagenome</name>
    <dbReference type="NCBI Taxonomy" id="408172"/>
    <lineage>
        <taxon>unclassified sequences</taxon>
        <taxon>metagenomes</taxon>
        <taxon>ecological metagenomes</taxon>
    </lineage>
</organism>
<name>A0A381QI62_9ZZZZ</name>
<dbReference type="InterPro" id="IPR008921">
    <property type="entry name" value="DNA_pol3_clamp-load_cplx_C"/>
</dbReference>
<dbReference type="NCBIfam" id="TIGR01128">
    <property type="entry name" value="holA"/>
    <property type="match status" value="1"/>
</dbReference>
<comment type="similarity">
    <text evidence="6">Belongs to the DNA polymerase HolA subunit family.</text>
</comment>
<evidence type="ECO:0000313" key="9">
    <source>
        <dbReference type="EMBL" id="SUZ78099.1"/>
    </source>
</evidence>
<reference evidence="9" key="1">
    <citation type="submission" date="2018-05" db="EMBL/GenBank/DDBJ databases">
        <authorList>
            <person name="Lanie J.A."/>
            <person name="Ng W.-L."/>
            <person name="Kazmierczak K.M."/>
            <person name="Andrzejewski T.M."/>
            <person name="Davidsen T.M."/>
            <person name="Wayne K.J."/>
            <person name="Tettelin H."/>
            <person name="Glass J.I."/>
            <person name="Rusch D."/>
            <person name="Podicherti R."/>
            <person name="Tsui H.-C.T."/>
            <person name="Winkler M.E."/>
        </authorList>
    </citation>
    <scope>NUCLEOTIDE SEQUENCE</scope>
</reference>
<evidence type="ECO:0000256" key="5">
    <source>
        <dbReference type="ARBA" id="ARBA00022932"/>
    </source>
</evidence>
<dbReference type="GO" id="GO:0006261">
    <property type="term" value="P:DNA-templated DNA replication"/>
    <property type="evidence" value="ECO:0007669"/>
    <property type="project" value="TreeGrafter"/>
</dbReference>
<evidence type="ECO:0000256" key="3">
    <source>
        <dbReference type="ARBA" id="ARBA00022695"/>
    </source>
</evidence>
<protein>
    <recommendedName>
        <fullName evidence="1">DNA-directed DNA polymerase</fullName>
        <ecNumber evidence="1">2.7.7.7</ecNumber>
    </recommendedName>
</protein>
<evidence type="ECO:0000259" key="8">
    <source>
        <dbReference type="Pfam" id="PF21694"/>
    </source>
</evidence>
<dbReference type="InterPro" id="IPR005790">
    <property type="entry name" value="DNA_polIII_delta"/>
</dbReference>
<evidence type="ECO:0000256" key="7">
    <source>
        <dbReference type="ARBA" id="ARBA00049244"/>
    </source>
</evidence>
<dbReference type="AlphaFoldDB" id="A0A381QI62"/>
<dbReference type="SUPFAM" id="SSF52540">
    <property type="entry name" value="P-loop containing nucleoside triphosphate hydrolases"/>
    <property type="match status" value="1"/>
</dbReference>
<evidence type="ECO:0000256" key="4">
    <source>
        <dbReference type="ARBA" id="ARBA00022705"/>
    </source>
</evidence>
<gene>
    <name evidence="9" type="ORF">METZ01_LOCUS30953</name>
</gene>
<dbReference type="PANTHER" id="PTHR34388:SF1">
    <property type="entry name" value="DNA POLYMERASE III SUBUNIT DELTA"/>
    <property type="match status" value="1"/>
</dbReference>
<keyword evidence="4" id="KW-0235">DNA replication</keyword>
<keyword evidence="3" id="KW-0548">Nucleotidyltransferase</keyword>
<dbReference type="InterPro" id="IPR048466">
    <property type="entry name" value="DNA_pol3_delta-like_C"/>
</dbReference>
<dbReference type="Gene3D" id="3.40.50.300">
    <property type="entry name" value="P-loop containing nucleotide triphosphate hydrolases"/>
    <property type="match status" value="1"/>
</dbReference>
<comment type="catalytic activity">
    <reaction evidence="7">
        <text>DNA(n) + a 2'-deoxyribonucleoside 5'-triphosphate = DNA(n+1) + diphosphate</text>
        <dbReference type="Rhea" id="RHEA:22508"/>
        <dbReference type="Rhea" id="RHEA-COMP:17339"/>
        <dbReference type="Rhea" id="RHEA-COMP:17340"/>
        <dbReference type="ChEBI" id="CHEBI:33019"/>
        <dbReference type="ChEBI" id="CHEBI:61560"/>
        <dbReference type="ChEBI" id="CHEBI:173112"/>
        <dbReference type="EC" id="2.7.7.7"/>
    </reaction>
</comment>
<dbReference type="InterPro" id="IPR027417">
    <property type="entry name" value="P-loop_NTPase"/>
</dbReference>
<dbReference type="PANTHER" id="PTHR34388">
    <property type="entry name" value="DNA POLYMERASE III SUBUNIT DELTA"/>
    <property type="match status" value="1"/>
</dbReference>
<dbReference type="GO" id="GO:0003887">
    <property type="term" value="F:DNA-directed DNA polymerase activity"/>
    <property type="evidence" value="ECO:0007669"/>
    <property type="project" value="UniProtKB-KW"/>
</dbReference>
<feature type="domain" description="DNA polymerase III delta subunit-like C-terminal" evidence="8">
    <location>
        <begin position="218"/>
        <end position="329"/>
    </location>
</feature>
<dbReference type="Pfam" id="PF21694">
    <property type="entry name" value="DNA_pol3_delta_C"/>
    <property type="match status" value="1"/>
</dbReference>
<accession>A0A381QI62</accession>
<evidence type="ECO:0000256" key="2">
    <source>
        <dbReference type="ARBA" id="ARBA00022679"/>
    </source>
</evidence>
<evidence type="ECO:0000256" key="6">
    <source>
        <dbReference type="ARBA" id="ARBA00034754"/>
    </source>
</evidence>
<dbReference type="GO" id="GO:0003677">
    <property type="term" value="F:DNA binding"/>
    <property type="evidence" value="ECO:0007669"/>
    <property type="project" value="InterPro"/>
</dbReference>